<sequence>MTQAPAYVWEAYRRAQTISGRTAVSNATWAADEAGDAILDMVERSAVPASAAALEAQVGNLLVNRAGKHRRRAAIKVVHYDPLHARANTPSFFDAVAARSRLRELEAASRPADWSLLVRVGMGGGMAEIAIALGSTETAVKKRVARARERIAA</sequence>
<reference evidence="2" key="1">
    <citation type="submission" date="2016-10" db="EMBL/GenBank/DDBJ databases">
        <authorList>
            <person name="Varghese N."/>
            <person name="Submissions S."/>
        </authorList>
    </citation>
    <scope>NUCLEOTIDE SEQUENCE [LARGE SCALE GENOMIC DNA]</scope>
    <source>
        <strain evidence="2">JS21-1</strain>
    </source>
</reference>
<gene>
    <name evidence="1" type="ORF">SAMN05216382_2647</name>
</gene>
<proteinExistence type="predicted"/>
<dbReference type="Proteomes" id="UP000199214">
    <property type="component" value="Unassembled WGS sequence"/>
</dbReference>
<dbReference type="RefSeq" id="WP_093007068.1">
    <property type="nucleotide sequence ID" value="NZ_FNZZ01000005.1"/>
</dbReference>
<name>A0A1H7T2G1_9SPHN</name>
<dbReference type="STRING" id="1855283.SAMN05216382_2647"/>
<dbReference type="EMBL" id="FNZZ01000005">
    <property type="protein sequence ID" value="SEL78993.1"/>
    <property type="molecule type" value="Genomic_DNA"/>
</dbReference>
<protein>
    <submittedName>
        <fullName evidence="1">Uncharacterized protein</fullName>
    </submittedName>
</protein>
<dbReference type="AlphaFoldDB" id="A0A1H7T2G1"/>
<keyword evidence="2" id="KW-1185">Reference proteome</keyword>
<evidence type="ECO:0000313" key="2">
    <source>
        <dbReference type="Proteomes" id="UP000199214"/>
    </source>
</evidence>
<accession>A0A1H7T2G1</accession>
<organism evidence="1 2">
    <name type="scientific">Sphingomonas palmae</name>
    <dbReference type="NCBI Taxonomy" id="1855283"/>
    <lineage>
        <taxon>Bacteria</taxon>
        <taxon>Pseudomonadati</taxon>
        <taxon>Pseudomonadota</taxon>
        <taxon>Alphaproteobacteria</taxon>
        <taxon>Sphingomonadales</taxon>
        <taxon>Sphingomonadaceae</taxon>
        <taxon>Sphingomonas</taxon>
    </lineage>
</organism>
<evidence type="ECO:0000313" key="1">
    <source>
        <dbReference type="EMBL" id="SEL78993.1"/>
    </source>
</evidence>